<sequence length="181" mass="18694">MASYNKVVLMGNLTRDPELRYTQSNLAVCKVGLAVNRRVKDAQTDQWREEATFVDVTIFGKRGEAFEKFHKKGSSAFIDGELRFDQWEDKESGQKRSKLYVVANNWEFVGGGKGEGGGGGGGYDSSGSSSGGGYGGGSGYQQASSGSAGGGYGGGGYGGASSGGDSSGGGSEFLGDDDTPF</sequence>
<proteinExistence type="inferred from homology"/>
<dbReference type="AlphaFoldDB" id="A0A518ESG8"/>
<evidence type="ECO:0000313" key="6">
    <source>
        <dbReference type="Proteomes" id="UP000320390"/>
    </source>
</evidence>
<feature type="compositionally biased region" description="Gly residues" evidence="4">
    <location>
        <begin position="115"/>
        <end position="139"/>
    </location>
</feature>
<dbReference type="Pfam" id="PF00436">
    <property type="entry name" value="SSB"/>
    <property type="match status" value="1"/>
</dbReference>
<keyword evidence="6" id="KW-1185">Reference proteome</keyword>
<dbReference type="PROSITE" id="PS50935">
    <property type="entry name" value="SSB"/>
    <property type="match status" value="1"/>
</dbReference>
<evidence type="ECO:0000256" key="2">
    <source>
        <dbReference type="HAMAP-Rule" id="MF_00984"/>
    </source>
</evidence>
<dbReference type="EMBL" id="CP036434">
    <property type="protein sequence ID" value="QDV07022.1"/>
    <property type="molecule type" value="Genomic_DNA"/>
</dbReference>
<dbReference type="Gene3D" id="2.40.50.140">
    <property type="entry name" value="Nucleic acid-binding proteins"/>
    <property type="match status" value="1"/>
</dbReference>
<comment type="subunit">
    <text evidence="2">Homotetramer.</text>
</comment>
<dbReference type="GO" id="GO:0009295">
    <property type="term" value="C:nucleoid"/>
    <property type="evidence" value="ECO:0007669"/>
    <property type="project" value="TreeGrafter"/>
</dbReference>
<evidence type="ECO:0000313" key="5">
    <source>
        <dbReference type="EMBL" id="QDV07022.1"/>
    </source>
</evidence>
<reference evidence="5 6" key="1">
    <citation type="submission" date="2019-02" db="EMBL/GenBank/DDBJ databases">
        <title>Deep-cultivation of Planctomycetes and their phenomic and genomic characterization uncovers novel biology.</title>
        <authorList>
            <person name="Wiegand S."/>
            <person name="Jogler M."/>
            <person name="Boedeker C."/>
            <person name="Pinto D."/>
            <person name="Vollmers J."/>
            <person name="Rivas-Marin E."/>
            <person name="Kohn T."/>
            <person name="Peeters S.H."/>
            <person name="Heuer A."/>
            <person name="Rast P."/>
            <person name="Oberbeckmann S."/>
            <person name="Bunk B."/>
            <person name="Jeske O."/>
            <person name="Meyerdierks A."/>
            <person name="Storesund J.E."/>
            <person name="Kallscheuer N."/>
            <person name="Luecker S."/>
            <person name="Lage O.M."/>
            <person name="Pohl T."/>
            <person name="Merkel B.J."/>
            <person name="Hornburger P."/>
            <person name="Mueller R.-W."/>
            <person name="Bruemmer F."/>
            <person name="Labrenz M."/>
            <person name="Spormann A.M."/>
            <person name="Op den Camp H."/>
            <person name="Overmann J."/>
            <person name="Amann R."/>
            <person name="Jetten M.S.M."/>
            <person name="Mascher T."/>
            <person name="Medema M.H."/>
            <person name="Devos D.P."/>
            <person name="Kaster A.-K."/>
            <person name="Ovreas L."/>
            <person name="Rohde M."/>
            <person name="Galperin M.Y."/>
            <person name="Jogler C."/>
        </authorList>
    </citation>
    <scope>NUCLEOTIDE SEQUENCE [LARGE SCALE GENOMIC DNA]</scope>
    <source>
        <strain evidence="5 6">Poly30</strain>
    </source>
</reference>
<feature type="compositionally biased region" description="Gly residues" evidence="4">
    <location>
        <begin position="147"/>
        <end position="172"/>
    </location>
</feature>
<dbReference type="SUPFAM" id="SSF50249">
    <property type="entry name" value="Nucleic acid-binding proteins"/>
    <property type="match status" value="1"/>
</dbReference>
<keyword evidence="1 2" id="KW-0238">DNA-binding</keyword>
<dbReference type="OrthoDB" id="9809878at2"/>
<gene>
    <name evidence="5" type="primary">ssb</name>
    <name evidence="5" type="ORF">Poly30_25410</name>
</gene>
<dbReference type="Proteomes" id="UP000320390">
    <property type="component" value="Chromosome"/>
</dbReference>
<evidence type="ECO:0000256" key="3">
    <source>
        <dbReference type="RuleBase" id="RU000524"/>
    </source>
</evidence>
<feature type="region of interest" description="Disordered" evidence="4">
    <location>
        <begin position="115"/>
        <end position="181"/>
    </location>
</feature>
<organism evidence="5 6">
    <name type="scientific">Saltatorellus ferox</name>
    <dbReference type="NCBI Taxonomy" id="2528018"/>
    <lineage>
        <taxon>Bacteria</taxon>
        <taxon>Pseudomonadati</taxon>
        <taxon>Planctomycetota</taxon>
        <taxon>Planctomycetia</taxon>
        <taxon>Planctomycetia incertae sedis</taxon>
        <taxon>Saltatorellus</taxon>
    </lineage>
</organism>
<dbReference type="InterPro" id="IPR000424">
    <property type="entry name" value="Primosome_PriB/ssb"/>
</dbReference>
<dbReference type="NCBIfam" id="TIGR00621">
    <property type="entry name" value="ssb"/>
    <property type="match status" value="1"/>
</dbReference>
<dbReference type="GO" id="GO:0006260">
    <property type="term" value="P:DNA replication"/>
    <property type="evidence" value="ECO:0007669"/>
    <property type="project" value="InterPro"/>
</dbReference>
<protein>
    <recommendedName>
        <fullName evidence="2 3">Single-stranded DNA-binding protein</fullName>
        <shortName evidence="2">SSB</shortName>
    </recommendedName>
</protein>
<evidence type="ECO:0000256" key="4">
    <source>
        <dbReference type="SAM" id="MobiDB-lite"/>
    </source>
</evidence>
<dbReference type="CDD" id="cd04496">
    <property type="entry name" value="SSB_OBF"/>
    <property type="match status" value="1"/>
</dbReference>
<dbReference type="InterPro" id="IPR012340">
    <property type="entry name" value="NA-bd_OB-fold"/>
</dbReference>
<dbReference type="PANTHER" id="PTHR10302">
    <property type="entry name" value="SINGLE-STRANDED DNA-BINDING PROTEIN"/>
    <property type="match status" value="1"/>
</dbReference>
<name>A0A518ESG8_9BACT</name>
<dbReference type="HAMAP" id="MF_00984">
    <property type="entry name" value="SSB"/>
    <property type="match status" value="1"/>
</dbReference>
<comment type="caution">
    <text evidence="2">Lacks conserved residue(s) required for the propagation of feature annotation.</text>
</comment>
<dbReference type="RefSeq" id="WP_145197723.1">
    <property type="nucleotide sequence ID" value="NZ_CP036434.1"/>
</dbReference>
<dbReference type="PANTHER" id="PTHR10302:SF27">
    <property type="entry name" value="SINGLE-STRANDED DNA-BINDING PROTEIN"/>
    <property type="match status" value="1"/>
</dbReference>
<accession>A0A518ESG8</accession>
<evidence type="ECO:0000256" key="1">
    <source>
        <dbReference type="ARBA" id="ARBA00023125"/>
    </source>
</evidence>
<dbReference type="GO" id="GO:0003697">
    <property type="term" value="F:single-stranded DNA binding"/>
    <property type="evidence" value="ECO:0007669"/>
    <property type="project" value="UniProtKB-UniRule"/>
</dbReference>
<dbReference type="InterPro" id="IPR011344">
    <property type="entry name" value="ssDNA-bd"/>
</dbReference>